<dbReference type="PANTHER" id="PTHR23427:SF2">
    <property type="entry name" value="SURFEIT LOCUS PROTEIN 1"/>
    <property type="match status" value="1"/>
</dbReference>
<keyword evidence="6" id="KW-1003">Cell membrane</keyword>
<comment type="caution">
    <text evidence="6">Lacks conserved residue(s) required for the propagation of feature annotation.</text>
</comment>
<reference evidence="7" key="1">
    <citation type="submission" date="2020-02" db="EMBL/GenBank/DDBJ databases">
        <authorList>
            <person name="Meier V. D."/>
        </authorList>
    </citation>
    <scope>NUCLEOTIDE SEQUENCE</scope>
    <source>
        <strain evidence="7">AVDCRST_MAG26</strain>
    </source>
</reference>
<dbReference type="InterPro" id="IPR045214">
    <property type="entry name" value="Surf1/Surf4"/>
</dbReference>
<feature type="transmembrane region" description="Helical" evidence="6">
    <location>
        <begin position="43"/>
        <end position="64"/>
    </location>
</feature>
<dbReference type="CDD" id="cd06662">
    <property type="entry name" value="SURF1"/>
    <property type="match status" value="1"/>
</dbReference>
<keyword evidence="5 6" id="KW-0472">Membrane</keyword>
<evidence type="ECO:0000256" key="3">
    <source>
        <dbReference type="ARBA" id="ARBA00022692"/>
    </source>
</evidence>
<evidence type="ECO:0000256" key="6">
    <source>
        <dbReference type="RuleBase" id="RU363076"/>
    </source>
</evidence>
<dbReference type="PROSITE" id="PS50895">
    <property type="entry name" value="SURF1"/>
    <property type="match status" value="1"/>
</dbReference>
<proteinExistence type="inferred from homology"/>
<evidence type="ECO:0000256" key="5">
    <source>
        <dbReference type="ARBA" id="ARBA00023136"/>
    </source>
</evidence>
<sequence length="280" mass="31350">MARSFSYNSMDMSQIPHTQQALNTHAGSSPAARLMLLFRGRRLLLTLVVLLGAAAMVGLGFWQLDRRDQKRERNALIRQRMAEPPLRVTGPVDDPVLLAYRPAIVAGTFDYEHEVVLRTRTREGRAGVRLLTPLHISGTEHSVLVDRGWIPYEEGEPEARSVYRETGSVELHGLLHPSQTRPSSFAPADPPLGPDRPRLDEWFRADVTRIQEQTPYPLLPFYVEQSAASGENGPPWRDGQVTLSEGPHLSYAIQWFSFAVVLLAGYVARATRPGVRPDNQ</sequence>
<name>A0A6J4HWR8_9CHLR</name>
<dbReference type="PANTHER" id="PTHR23427">
    <property type="entry name" value="SURFEIT LOCUS PROTEIN"/>
    <property type="match status" value="1"/>
</dbReference>
<dbReference type="GO" id="GO:0005886">
    <property type="term" value="C:plasma membrane"/>
    <property type="evidence" value="ECO:0007669"/>
    <property type="project" value="UniProtKB-SubCell"/>
</dbReference>
<accession>A0A6J4HWR8</accession>
<dbReference type="AlphaFoldDB" id="A0A6J4HWR8"/>
<keyword evidence="3 6" id="KW-0812">Transmembrane</keyword>
<evidence type="ECO:0000256" key="4">
    <source>
        <dbReference type="ARBA" id="ARBA00022989"/>
    </source>
</evidence>
<evidence type="ECO:0000256" key="2">
    <source>
        <dbReference type="ARBA" id="ARBA00007165"/>
    </source>
</evidence>
<dbReference type="EMBL" id="CADCTK010000268">
    <property type="protein sequence ID" value="CAA9235018.1"/>
    <property type="molecule type" value="Genomic_DNA"/>
</dbReference>
<organism evidence="7">
    <name type="scientific">uncultured Chloroflexia bacterium</name>
    <dbReference type="NCBI Taxonomy" id="1672391"/>
    <lineage>
        <taxon>Bacteria</taxon>
        <taxon>Bacillati</taxon>
        <taxon>Chloroflexota</taxon>
        <taxon>Chloroflexia</taxon>
        <taxon>environmental samples</taxon>
    </lineage>
</organism>
<comment type="subcellular location">
    <subcellularLocation>
        <location evidence="6">Cell membrane</location>
        <topology evidence="6">Multi-pass membrane protein</topology>
    </subcellularLocation>
    <subcellularLocation>
        <location evidence="1">Membrane</location>
    </subcellularLocation>
</comment>
<dbReference type="Pfam" id="PF02104">
    <property type="entry name" value="SURF1"/>
    <property type="match status" value="1"/>
</dbReference>
<protein>
    <recommendedName>
        <fullName evidence="6">SURF1-like protein</fullName>
    </recommendedName>
</protein>
<evidence type="ECO:0000256" key="1">
    <source>
        <dbReference type="ARBA" id="ARBA00004370"/>
    </source>
</evidence>
<gene>
    <name evidence="7" type="ORF">AVDCRST_MAG26-1155</name>
</gene>
<dbReference type="InterPro" id="IPR002994">
    <property type="entry name" value="Surf1/Shy1"/>
</dbReference>
<keyword evidence="4 6" id="KW-1133">Transmembrane helix</keyword>
<comment type="similarity">
    <text evidence="2 6">Belongs to the SURF1 family.</text>
</comment>
<evidence type="ECO:0000313" key="7">
    <source>
        <dbReference type="EMBL" id="CAA9235018.1"/>
    </source>
</evidence>